<evidence type="ECO:0000259" key="4">
    <source>
        <dbReference type="Pfam" id="PF00850"/>
    </source>
</evidence>
<protein>
    <submittedName>
        <fullName evidence="5">Histone deacetylase</fullName>
    </submittedName>
</protein>
<dbReference type="CDD" id="cd09993">
    <property type="entry name" value="HDAC_classIV"/>
    <property type="match status" value="1"/>
</dbReference>
<dbReference type="GO" id="GO:0004407">
    <property type="term" value="F:histone deacetylase activity"/>
    <property type="evidence" value="ECO:0007669"/>
    <property type="project" value="InterPro"/>
</dbReference>
<dbReference type="EMBL" id="DSUT01000150">
    <property type="protein sequence ID" value="HGK28711.1"/>
    <property type="molecule type" value="Genomic_DNA"/>
</dbReference>
<evidence type="ECO:0000256" key="3">
    <source>
        <dbReference type="SAM" id="MobiDB-lite"/>
    </source>
</evidence>
<dbReference type="InterPro" id="IPR023801">
    <property type="entry name" value="His_deacetylse_dom"/>
</dbReference>
<keyword evidence="2" id="KW-0378">Hydrolase</keyword>
<dbReference type="PRINTS" id="PR01270">
    <property type="entry name" value="HDASUPER"/>
</dbReference>
<dbReference type="Pfam" id="PF00850">
    <property type="entry name" value="Hist_deacetyl"/>
    <property type="match status" value="1"/>
</dbReference>
<evidence type="ECO:0000256" key="1">
    <source>
        <dbReference type="ARBA" id="ARBA00005947"/>
    </source>
</evidence>
<dbReference type="PANTHER" id="PTHR10625">
    <property type="entry name" value="HISTONE DEACETYLASE HDAC1-RELATED"/>
    <property type="match status" value="1"/>
</dbReference>
<feature type="domain" description="Histone deacetylase" evidence="4">
    <location>
        <begin position="16"/>
        <end position="278"/>
    </location>
</feature>
<dbReference type="InterPro" id="IPR037138">
    <property type="entry name" value="His_deacetylse_dom_sf"/>
</dbReference>
<sequence>MRFVYSDKYQLDIGVHVFPTDKYRLVRDRLLTDGLVSSDNIICPPEPNIDDIRLVHTREYVEDMLNLRWTSRTVRSELPLTWEIVLGYLTHASGTTIACRFALDDGVAMHLGGGFHHAFADHGEGFCYINDIAVAIRKLQSEGRVKRVAVIDCDLHQGNGTARIFRDDPDVFTFSIHQEHLYPIKEQSDLDIGLDDEVGDEEYIEHMRVAVPRILDQHKPEMVVYVAGADPYRDDQLGSLRLTKRGLALRDRIVIEGCHKRGVPVAPVLAGGYALKTEDTVDIHTNTARECLRVLGQLPPRAEEAVDTSNSRKEEDDSDSPKSPAG</sequence>
<name>A0A7C4CBN6_UNCW3</name>
<dbReference type="SUPFAM" id="SSF52768">
    <property type="entry name" value="Arginase/deacetylase"/>
    <property type="match status" value="1"/>
</dbReference>
<proteinExistence type="inferred from homology"/>
<feature type="region of interest" description="Disordered" evidence="3">
    <location>
        <begin position="298"/>
        <end position="326"/>
    </location>
</feature>
<dbReference type="GO" id="GO:0016787">
    <property type="term" value="F:hydrolase activity"/>
    <property type="evidence" value="ECO:0007669"/>
    <property type="project" value="UniProtKB-KW"/>
</dbReference>
<evidence type="ECO:0000313" key="5">
    <source>
        <dbReference type="EMBL" id="HGK28711.1"/>
    </source>
</evidence>
<dbReference type="Gene3D" id="3.40.800.20">
    <property type="entry name" value="Histone deacetylase domain"/>
    <property type="match status" value="1"/>
</dbReference>
<reference evidence="5" key="1">
    <citation type="journal article" date="2020" name="mSystems">
        <title>Genome- and Community-Level Interaction Insights into Carbon Utilization and Element Cycling Functions of Hydrothermarchaeota in Hydrothermal Sediment.</title>
        <authorList>
            <person name="Zhou Z."/>
            <person name="Liu Y."/>
            <person name="Xu W."/>
            <person name="Pan J."/>
            <person name="Luo Z.H."/>
            <person name="Li M."/>
        </authorList>
    </citation>
    <scope>NUCLEOTIDE SEQUENCE [LARGE SCALE GENOMIC DNA]</scope>
    <source>
        <strain evidence="5">SpSt-488</strain>
    </source>
</reference>
<dbReference type="AlphaFoldDB" id="A0A7C4CBN6"/>
<evidence type="ECO:0000256" key="2">
    <source>
        <dbReference type="ARBA" id="ARBA00022801"/>
    </source>
</evidence>
<dbReference type="GO" id="GO:0040029">
    <property type="term" value="P:epigenetic regulation of gene expression"/>
    <property type="evidence" value="ECO:0007669"/>
    <property type="project" value="TreeGrafter"/>
</dbReference>
<dbReference type="InterPro" id="IPR023696">
    <property type="entry name" value="Ureohydrolase_dom_sf"/>
</dbReference>
<gene>
    <name evidence="5" type="ORF">ENS41_07125</name>
</gene>
<comment type="caution">
    <text evidence="5">The sequence shown here is derived from an EMBL/GenBank/DDBJ whole genome shotgun (WGS) entry which is preliminary data.</text>
</comment>
<comment type="similarity">
    <text evidence="1">Belongs to the histone deacetylase family.</text>
</comment>
<dbReference type="PANTHER" id="PTHR10625:SF19">
    <property type="entry name" value="HISTONE DEACETYLASE 12"/>
    <property type="match status" value="1"/>
</dbReference>
<organism evidence="5">
    <name type="scientific">candidate division WOR-3 bacterium</name>
    <dbReference type="NCBI Taxonomy" id="2052148"/>
    <lineage>
        <taxon>Bacteria</taxon>
        <taxon>Bacteria division WOR-3</taxon>
    </lineage>
</organism>
<dbReference type="InterPro" id="IPR000286">
    <property type="entry name" value="HDACs"/>
</dbReference>
<accession>A0A7C4CBN6</accession>
<dbReference type="InterPro" id="IPR044150">
    <property type="entry name" value="HDAC_classIV"/>
</dbReference>